<name>A0A1G5V9Y6_9EURY</name>
<sequence length="199" mass="23363">MHIKGSRLVLVVGVLSLLTFVSIVYNINPNLEIFINPKKYVFNISSISLAYFSVLIAIAALFHSSEMTAYAMKYEKSKNSSIRLFNIVRYISPIFSPETKLKLLNYILDDTFHDKEFEEFLVKWKTVPMKINGVVEEDIGFLDNLIIFKRDYELYYLPEKLLLELRYILRSKNELNQNDINTILKVIKKHVKKEFNIKL</sequence>
<keyword evidence="3" id="KW-1185">Reference proteome</keyword>
<reference evidence="2 3" key="1">
    <citation type="submission" date="2016-10" db="EMBL/GenBank/DDBJ databases">
        <authorList>
            <person name="Varghese N."/>
            <person name="Submissions S."/>
        </authorList>
    </citation>
    <scope>NUCLEOTIDE SEQUENCE [LARGE SCALE GENOMIC DNA]</scope>
    <source>
        <strain evidence="2 3">DSM 16643</strain>
    </source>
</reference>
<feature type="transmembrane region" description="Helical" evidence="1">
    <location>
        <begin position="40"/>
        <end position="62"/>
    </location>
</feature>
<proteinExistence type="predicted"/>
<dbReference type="EMBL" id="FMXB01000003">
    <property type="protein sequence ID" value="SDA42448.1"/>
    <property type="molecule type" value="Genomic_DNA"/>
</dbReference>
<evidence type="ECO:0000313" key="3">
    <source>
        <dbReference type="Proteomes" id="UP000323439"/>
    </source>
</evidence>
<evidence type="ECO:0000256" key="1">
    <source>
        <dbReference type="SAM" id="Phobius"/>
    </source>
</evidence>
<keyword evidence="1" id="KW-0812">Transmembrane</keyword>
<accession>A0A1G5V9Y6</accession>
<gene>
    <name evidence="2" type="ORF">SAMN02910315_00447</name>
</gene>
<keyword evidence="1" id="KW-0472">Membrane</keyword>
<dbReference type="Proteomes" id="UP000323439">
    <property type="component" value="Unassembled WGS sequence"/>
</dbReference>
<keyword evidence="1" id="KW-1133">Transmembrane helix</keyword>
<protein>
    <submittedName>
        <fullName evidence="2">Uncharacterized protein</fullName>
    </submittedName>
</protein>
<organism evidence="2 3">
    <name type="scientific">Methanobrevibacter millerae</name>
    <dbReference type="NCBI Taxonomy" id="230361"/>
    <lineage>
        <taxon>Archaea</taxon>
        <taxon>Methanobacteriati</taxon>
        <taxon>Methanobacteriota</taxon>
        <taxon>Methanomada group</taxon>
        <taxon>Methanobacteria</taxon>
        <taxon>Methanobacteriales</taxon>
        <taxon>Methanobacteriaceae</taxon>
        <taxon>Methanobrevibacter</taxon>
    </lineage>
</organism>
<feature type="transmembrane region" description="Helical" evidence="1">
    <location>
        <begin position="7"/>
        <end position="28"/>
    </location>
</feature>
<dbReference type="RefSeq" id="WP_188118034.1">
    <property type="nucleotide sequence ID" value="NZ_FMXB01000003.1"/>
</dbReference>
<evidence type="ECO:0000313" key="2">
    <source>
        <dbReference type="EMBL" id="SDA42448.1"/>
    </source>
</evidence>
<dbReference type="AlphaFoldDB" id="A0A1G5V9Y6"/>